<dbReference type="EMBL" id="VUMN01000013">
    <property type="protein sequence ID" value="MSS58593.1"/>
    <property type="molecule type" value="Genomic_DNA"/>
</dbReference>
<dbReference type="AlphaFoldDB" id="A0A7X2TGC9"/>
<dbReference type="RefSeq" id="WP_154504412.1">
    <property type="nucleotide sequence ID" value="NZ_VUMN01000013.1"/>
</dbReference>
<reference evidence="1 2" key="1">
    <citation type="submission" date="2019-08" db="EMBL/GenBank/DDBJ databases">
        <title>In-depth cultivation of the pig gut microbiome towards novel bacterial diversity and tailored functional studies.</title>
        <authorList>
            <person name="Wylensek D."/>
            <person name="Hitch T.C.A."/>
            <person name="Clavel T."/>
        </authorList>
    </citation>
    <scope>NUCLEOTIDE SEQUENCE [LARGE SCALE GENOMIC DNA]</scope>
    <source>
        <strain evidence="1 2">Oil+RF-744-GAM-WT-6</strain>
    </source>
</reference>
<accession>A0A7X2TGC9</accession>
<evidence type="ECO:0000313" key="2">
    <source>
        <dbReference type="Proteomes" id="UP000461880"/>
    </source>
</evidence>
<comment type="caution">
    <text evidence="1">The sequence shown here is derived from an EMBL/GenBank/DDBJ whole genome shotgun (WGS) entry which is preliminary data.</text>
</comment>
<protein>
    <submittedName>
        <fullName evidence="1">Uncharacterized protein</fullName>
    </submittedName>
</protein>
<organism evidence="1 2">
    <name type="scientific">Stecheria intestinalis</name>
    <dbReference type="NCBI Taxonomy" id="2606630"/>
    <lineage>
        <taxon>Bacteria</taxon>
        <taxon>Bacillati</taxon>
        <taxon>Bacillota</taxon>
        <taxon>Erysipelotrichia</taxon>
        <taxon>Erysipelotrichales</taxon>
        <taxon>Erysipelotrichaceae</taxon>
        <taxon>Stecheria</taxon>
    </lineage>
</organism>
<keyword evidence="2" id="KW-1185">Reference proteome</keyword>
<sequence length="233" mass="26726">MILSKLGFRDYFHNYLVLEADTLTDSLKDKIAVAEEDCYMLCSSYISRTGALLFNVLSIGSTWTNCRKGLEQEEMLSIFDPYILRNLRTRKIIPEEAMKQKNIPWIRKQEEDAGERLAETRENEMLDGVRNDFYPDIVRTGILTEAGIREYDMQVDGFNGSFVEGRLLDQTKIRGFHQGQLLRALPYKAGKGFRLLCVFAGDPLSDEDEEAMERLSREGMASGFGFAGRFFRN</sequence>
<proteinExistence type="predicted"/>
<gene>
    <name evidence="1" type="ORF">FYJ51_06705</name>
</gene>
<name>A0A7X2TGC9_9FIRM</name>
<evidence type="ECO:0000313" key="1">
    <source>
        <dbReference type="EMBL" id="MSS58593.1"/>
    </source>
</evidence>
<dbReference type="Proteomes" id="UP000461880">
    <property type="component" value="Unassembled WGS sequence"/>
</dbReference>